<sequence>MDSAPALWQGRDMMNKVFNLTRFAISPFTLVSTTGLLLGALCFIGALTPSLVPRAGLVQGALAGFSFAIGYGVGVLLSMIWQILHLPVASEDARRWLFRGVFLAAVIAIVLTLGKATDWQNALHTAMGLPPVESVRPFTIASVSIVVASLLIAIGRAFRKAALVIARRLSPIMPERLALVLGILLAVLLFNFIGNDVIIKRAFVAFDASYLRLDQAMPVQDAAPTDPMKTGGPGSMVAWEGIGAQGRSRVADPLNAAGIAEIAGVQAMEPLRVYVGLGSAEEAEDRAQLALQEAIRVGAFDRSTLVIATPTGTGWIDPSSMMPLEVLTRGDVATISVQYSYLPSWLSLIAVPEYGAETARATFAAIHGYWRDLPAETRPRLYLFGLSLGSLNSDLSADFYDLISAPYHGAYWVGPPFGSRSWRQITAGRVDGTPEWLPRFRDGSVVRFLNQTDMPDAGKPWGPMRIVYLQYASDAITFFSPSILWREPDWMKAPRGPDVIKELRWIPVVSFLQVGFDLMTATTAPMGHGHVYAGEDYLEGWLALLSPEGWDPAALDRLRAAMTARGL</sequence>
<feature type="transmembrane region" description="Helical" evidence="1">
    <location>
        <begin position="176"/>
        <end position="194"/>
    </location>
</feature>
<feature type="transmembrane region" description="Helical" evidence="1">
    <location>
        <begin position="134"/>
        <end position="155"/>
    </location>
</feature>
<feature type="domain" description="Alpha/beta-hydrolase catalytic" evidence="2">
    <location>
        <begin position="271"/>
        <end position="558"/>
    </location>
</feature>
<feature type="transmembrane region" description="Helical" evidence="1">
    <location>
        <begin position="23"/>
        <end position="48"/>
    </location>
</feature>
<dbReference type="InterPro" id="IPR012037">
    <property type="entry name" value="Alpha/beta-hydrolase_fam"/>
</dbReference>
<keyword evidence="5" id="KW-1185">Reference proteome</keyword>
<organism evidence="4 5">
    <name type="scientific">Gemmobacter aquaticus</name>
    <dbReference type="NCBI Taxonomy" id="490185"/>
    <lineage>
        <taxon>Bacteria</taxon>
        <taxon>Pseudomonadati</taxon>
        <taxon>Pseudomonadota</taxon>
        <taxon>Alphaproteobacteria</taxon>
        <taxon>Rhodobacterales</taxon>
        <taxon>Paracoccaceae</taxon>
        <taxon>Gemmobacter</taxon>
    </lineage>
</organism>
<dbReference type="Pfam" id="PF10081">
    <property type="entry name" value="Abhydrolase_9"/>
    <property type="match status" value="1"/>
</dbReference>
<keyword evidence="1" id="KW-0472">Membrane</keyword>
<feature type="domain" description="Alpha/beta-hydrolase N-terminal" evidence="3">
    <location>
        <begin position="47"/>
        <end position="251"/>
    </location>
</feature>
<keyword evidence="1" id="KW-0812">Transmembrane</keyword>
<evidence type="ECO:0000259" key="3">
    <source>
        <dbReference type="Pfam" id="PF15420"/>
    </source>
</evidence>
<dbReference type="PIRSF" id="PIRSF007542">
    <property type="entry name" value="UCP007542"/>
    <property type="match status" value="1"/>
</dbReference>
<feature type="transmembrane region" description="Helical" evidence="1">
    <location>
        <begin position="96"/>
        <end position="114"/>
    </location>
</feature>
<accession>A0A918DCJ2</accession>
<name>A0A918DCJ2_9RHOB</name>
<proteinExistence type="predicted"/>
<dbReference type="AlphaFoldDB" id="A0A918DCJ2"/>
<evidence type="ECO:0000313" key="4">
    <source>
        <dbReference type="EMBL" id="GGO32222.1"/>
    </source>
</evidence>
<dbReference type="EMBL" id="BMLP01000003">
    <property type="protein sequence ID" value="GGO32222.1"/>
    <property type="molecule type" value="Genomic_DNA"/>
</dbReference>
<dbReference type="Proteomes" id="UP000598196">
    <property type="component" value="Unassembled WGS sequence"/>
</dbReference>
<evidence type="ECO:0000256" key="1">
    <source>
        <dbReference type="SAM" id="Phobius"/>
    </source>
</evidence>
<keyword evidence="1" id="KW-1133">Transmembrane helix</keyword>
<dbReference type="Pfam" id="PF15420">
    <property type="entry name" value="Abhydrolase_9_N"/>
    <property type="match status" value="1"/>
</dbReference>
<gene>
    <name evidence="4" type="ORF">GCM10010991_19350</name>
</gene>
<reference evidence="4 5" key="1">
    <citation type="journal article" date="2014" name="Int. J. Syst. Evol. Microbiol.">
        <title>Complete genome sequence of Corynebacterium casei LMG S-19264T (=DSM 44701T), isolated from a smear-ripened cheese.</title>
        <authorList>
            <consortium name="US DOE Joint Genome Institute (JGI-PGF)"/>
            <person name="Walter F."/>
            <person name="Albersmeier A."/>
            <person name="Kalinowski J."/>
            <person name="Ruckert C."/>
        </authorList>
    </citation>
    <scope>NUCLEOTIDE SEQUENCE [LARGE SCALE GENOMIC DNA]</scope>
    <source>
        <strain evidence="4 5">CGMCC 1.7029</strain>
    </source>
</reference>
<evidence type="ECO:0000313" key="5">
    <source>
        <dbReference type="Proteomes" id="UP000598196"/>
    </source>
</evidence>
<dbReference type="InterPro" id="IPR027788">
    <property type="entry name" value="Alpha/beta-hydrolase_N_dom"/>
</dbReference>
<evidence type="ECO:0000259" key="2">
    <source>
        <dbReference type="Pfam" id="PF10081"/>
    </source>
</evidence>
<protein>
    <submittedName>
        <fullName evidence="4">Membrane protein</fullName>
    </submittedName>
</protein>
<feature type="transmembrane region" description="Helical" evidence="1">
    <location>
        <begin position="60"/>
        <end position="84"/>
    </location>
</feature>
<dbReference type="InterPro" id="IPR027787">
    <property type="entry name" value="Alpha/beta-hydrolase_catalytic"/>
</dbReference>
<comment type="caution">
    <text evidence="4">The sequence shown here is derived from an EMBL/GenBank/DDBJ whole genome shotgun (WGS) entry which is preliminary data.</text>
</comment>